<protein>
    <recommendedName>
        <fullName evidence="9">Major facilitator superfamily (MFS) profile domain-containing protein</fullName>
    </recommendedName>
</protein>
<evidence type="ECO:0000256" key="3">
    <source>
        <dbReference type="ARBA" id="ARBA00022692"/>
    </source>
</evidence>
<evidence type="ECO:0000256" key="2">
    <source>
        <dbReference type="ARBA" id="ARBA00022448"/>
    </source>
</evidence>
<dbReference type="GO" id="GO:0022857">
    <property type="term" value="F:transmembrane transporter activity"/>
    <property type="evidence" value="ECO:0007669"/>
    <property type="project" value="TreeGrafter"/>
</dbReference>
<comment type="caution">
    <text evidence="7">The sequence shown here is derived from an EMBL/GenBank/DDBJ whole genome shotgun (WGS) entry which is preliminary data.</text>
</comment>
<evidence type="ECO:0008006" key="9">
    <source>
        <dbReference type="Google" id="ProtNLM"/>
    </source>
</evidence>
<evidence type="ECO:0000256" key="4">
    <source>
        <dbReference type="ARBA" id="ARBA00022989"/>
    </source>
</evidence>
<reference evidence="7 8" key="1">
    <citation type="submission" date="2017-06" db="EMBL/GenBank/DDBJ databases">
        <title>Cmopartive genomic analysis of Ambrosia Fusariam Clade fungi.</title>
        <authorList>
            <person name="Stajich J.E."/>
            <person name="Carrillo J."/>
            <person name="Kijimoto T."/>
            <person name="Eskalen A."/>
            <person name="O'Donnell K."/>
            <person name="Kasson M."/>
        </authorList>
    </citation>
    <scope>NUCLEOTIDE SEQUENCE [LARGE SCALE GENOMIC DNA]</scope>
    <source>
        <strain evidence="7 8">NRRL 20438</strain>
    </source>
</reference>
<dbReference type="Proteomes" id="UP000288429">
    <property type="component" value="Unassembled WGS sequence"/>
</dbReference>
<name>A0A428SZG0_9HYPO</name>
<keyword evidence="2" id="KW-0813">Transport</keyword>
<comment type="subcellular location">
    <subcellularLocation>
        <location evidence="1">Membrane</location>
        <topology evidence="1">Multi-pass membrane protein</topology>
    </subcellularLocation>
</comment>
<keyword evidence="4 6" id="KW-1133">Transmembrane helix</keyword>
<accession>A0A428SZG0</accession>
<keyword evidence="5 6" id="KW-0472">Membrane</keyword>
<dbReference type="EMBL" id="NIZV01000306">
    <property type="protein sequence ID" value="RSL95100.1"/>
    <property type="molecule type" value="Genomic_DNA"/>
</dbReference>
<dbReference type="InterPro" id="IPR036259">
    <property type="entry name" value="MFS_trans_sf"/>
</dbReference>
<evidence type="ECO:0000313" key="8">
    <source>
        <dbReference type="Proteomes" id="UP000288429"/>
    </source>
</evidence>
<evidence type="ECO:0000313" key="7">
    <source>
        <dbReference type="EMBL" id="RSL95100.1"/>
    </source>
</evidence>
<dbReference type="SUPFAM" id="SSF103473">
    <property type="entry name" value="MFS general substrate transporter"/>
    <property type="match status" value="1"/>
</dbReference>
<evidence type="ECO:0000256" key="5">
    <source>
        <dbReference type="ARBA" id="ARBA00023136"/>
    </source>
</evidence>
<feature type="transmembrane region" description="Helical" evidence="6">
    <location>
        <begin position="12"/>
        <end position="31"/>
    </location>
</feature>
<dbReference type="PANTHER" id="PTHR43791">
    <property type="entry name" value="PERMEASE-RELATED"/>
    <property type="match status" value="1"/>
</dbReference>
<dbReference type="AlphaFoldDB" id="A0A428SZG0"/>
<feature type="transmembrane region" description="Helical" evidence="6">
    <location>
        <begin position="77"/>
        <end position="97"/>
    </location>
</feature>
<evidence type="ECO:0000256" key="1">
    <source>
        <dbReference type="ARBA" id="ARBA00004141"/>
    </source>
</evidence>
<sequence>MGATLSVPARIVASIMMISGITSASNINLAWIGSCIPFPPPKLAASIASINMIGNLGNVVGGYLFPASQANRYPMAVGVEGGSAILAIGGVFFYRWYLKRQNRKIQDGDTAAIALVGSSDWRYIL</sequence>
<feature type="transmembrane region" description="Helical" evidence="6">
    <location>
        <begin position="43"/>
        <end position="65"/>
    </location>
</feature>
<keyword evidence="8" id="KW-1185">Reference proteome</keyword>
<organism evidence="7 8">
    <name type="scientific">Fusarium ambrosium</name>
    <dbReference type="NCBI Taxonomy" id="131363"/>
    <lineage>
        <taxon>Eukaryota</taxon>
        <taxon>Fungi</taxon>
        <taxon>Dikarya</taxon>
        <taxon>Ascomycota</taxon>
        <taxon>Pezizomycotina</taxon>
        <taxon>Sordariomycetes</taxon>
        <taxon>Hypocreomycetidae</taxon>
        <taxon>Hypocreales</taxon>
        <taxon>Nectriaceae</taxon>
        <taxon>Fusarium</taxon>
        <taxon>Fusarium solani species complex</taxon>
    </lineage>
</organism>
<proteinExistence type="predicted"/>
<evidence type="ECO:0000256" key="6">
    <source>
        <dbReference type="SAM" id="Phobius"/>
    </source>
</evidence>
<gene>
    <name evidence="7" type="ORF">CDV31_014050</name>
</gene>
<keyword evidence="3 6" id="KW-0812">Transmembrane</keyword>
<dbReference type="GO" id="GO:0016020">
    <property type="term" value="C:membrane"/>
    <property type="evidence" value="ECO:0007669"/>
    <property type="project" value="UniProtKB-SubCell"/>
</dbReference>
<dbReference type="PANTHER" id="PTHR43791:SF36">
    <property type="entry name" value="TRANSPORTER, PUTATIVE (AFU_ORTHOLOGUE AFUA_6G08340)-RELATED"/>
    <property type="match status" value="1"/>
</dbReference>